<evidence type="ECO:0000256" key="1">
    <source>
        <dbReference type="SAM" id="SignalP"/>
    </source>
</evidence>
<dbReference type="GeneID" id="135193927"/>
<accession>A0ABM4ATA7</accession>
<protein>
    <submittedName>
        <fullName evidence="3">Uncharacterized protein LOC135193927</fullName>
    </submittedName>
</protein>
<gene>
    <name evidence="3" type="primary">LOC135193927</name>
</gene>
<dbReference type="RefSeq" id="XP_064074527.1">
    <property type="nucleotide sequence ID" value="XM_064218457.1"/>
</dbReference>
<feature type="chain" id="PRO_5046648027" evidence="1">
    <location>
        <begin position="24"/>
        <end position="651"/>
    </location>
</feature>
<sequence length="651" mass="73389">MKTIKIFEILLAVLLGCTRESKSIGFDPTGSIQINYDNYDNGQTDVSNTEECFCLPKSPQGIHVSENLSFDGEPDRLVVYLYKNKNNKVIVYIPNRKKQILLPDLTLDDDDVLDLIDTERVADLFYIYSKLTVPNVEPKPDLQNVFDSTQPSNINSPYKPIIIGNLEGVMPEMYNPSKNEITFLPGKRITPLIKPGNNININLENKFPNSNDRISFHPDVDKTFPAISDALSSPDTSGNGMIFGLPGVTPDIPNVSEYVPNHQYFPSTNDLLGNANLNAYKLQPAGKNENLVKVLPFDNMPNIRNPLNENNKNLNFETPESDSNFFLKLPVIFTPNKNLHRPSEQHHKDDKFSFFNDIINVPTPDVVEEYKDDVSNTDNFPFRPQKDAIYTPYKQHSNQLNTLPGKGFDMWFQKQIALIQQNRHSKSQAINKNELRSFILNALHKNGIIVNKDGNLVDTNGNFLDLTNLQLRPILLGDPTEYNKLVAAQKCVIPHKLPYLEAVLVTLTYPPKILGIVPLGKTFKQVLHETKQLCNIGKYRGNKQNCRGNQCNKDKINLLLDKTRTSVYLKPKTKNLFNTFMKDDVKDVSIKSGIISESTPSIETIILPDDLENNKIEDHDDSLDLKIIGGKPAVSSGVIVQNKGRSAQIFD</sequence>
<evidence type="ECO:0000313" key="2">
    <source>
        <dbReference type="Proteomes" id="UP001652626"/>
    </source>
</evidence>
<proteinExistence type="predicted"/>
<evidence type="ECO:0000313" key="3">
    <source>
        <dbReference type="RefSeq" id="XP_064074527.1"/>
    </source>
</evidence>
<reference evidence="3" key="1">
    <citation type="submission" date="2025-08" db="UniProtKB">
        <authorList>
            <consortium name="RefSeq"/>
        </authorList>
    </citation>
    <scope>IDENTIFICATION</scope>
    <source>
        <tissue evidence="3">Whole body</tissue>
    </source>
</reference>
<keyword evidence="1" id="KW-0732">Signal</keyword>
<dbReference type="Proteomes" id="UP001652626">
    <property type="component" value="Chromosome 22"/>
</dbReference>
<organism evidence="2 3">
    <name type="scientific">Vanessa tameamea</name>
    <name type="common">Kamehameha butterfly</name>
    <dbReference type="NCBI Taxonomy" id="334116"/>
    <lineage>
        <taxon>Eukaryota</taxon>
        <taxon>Metazoa</taxon>
        <taxon>Ecdysozoa</taxon>
        <taxon>Arthropoda</taxon>
        <taxon>Hexapoda</taxon>
        <taxon>Insecta</taxon>
        <taxon>Pterygota</taxon>
        <taxon>Neoptera</taxon>
        <taxon>Endopterygota</taxon>
        <taxon>Lepidoptera</taxon>
        <taxon>Glossata</taxon>
        <taxon>Ditrysia</taxon>
        <taxon>Papilionoidea</taxon>
        <taxon>Nymphalidae</taxon>
        <taxon>Nymphalinae</taxon>
        <taxon>Vanessa</taxon>
    </lineage>
</organism>
<keyword evidence="2" id="KW-1185">Reference proteome</keyword>
<name>A0ABM4ATA7_VANTA</name>
<feature type="signal peptide" evidence="1">
    <location>
        <begin position="1"/>
        <end position="23"/>
    </location>
</feature>